<keyword evidence="1" id="KW-0732">Signal</keyword>
<comment type="caution">
    <text evidence="2">The sequence shown here is derived from an EMBL/GenBank/DDBJ whole genome shotgun (WGS) entry which is preliminary data.</text>
</comment>
<accession>A0ABR6WNF2</accession>
<evidence type="ECO:0008006" key="4">
    <source>
        <dbReference type="Google" id="ProtNLM"/>
    </source>
</evidence>
<proteinExistence type="predicted"/>
<evidence type="ECO:0000256" key="1">
    <source>
        <dbReference type="SAM" id="SignalP"/>
    </source>
</evidence>
<sequence>MKRRFFIAMLFISFLLICVSGCAAKDPLVGKWEFYDGEGNISNYEFTSGGKETQDFYHKGSWSRWEYSYELKDGNLIIKNGKYIADGETTDAVEQEPIPYSVDGDVLTMKDHLNCGYVRVKEFTNEYQSDGKTKPTSILKSGYVFSAGQYSEYFDIPSGIYDLQWVSGRGTCTVIDENSKISGNFGEGDNDIKGYKNVDLGSTSKIEVSGTLRIMFIPKNN</sequence>
<dbReference type="EMBL" id="WJBB01000019">
    <property type="protein sequence ID" value="MBC3798023.1"/>
    <property type="molecule type" value="Genomic_DNA"/>
</dbReference>
<feature type="signal peptide" evidence="1">
    <location>
        <begin position="1"/>
        <end position="24"/>
    </location>
</feature>
<reference evidence="2 3" key="1">
    <citation type="journal article" date="2020" name="mSystems">
        <title>Defining Genomic and Predicted Metabolic Features of the Acetobacterium Genus.</title>
        <authorList>
            <person name="Ross D.E."/>
            <person name="Marshall C.W."/>
            <person name="Gulliver D."/>
            <person name="May H.D."/>
            <person name="Norman R.S."/>
        </authorList>
    </citation>
    <scope>NUCLEOTIDE SEQUENCE [LARGE SCALE GENOMIC DNA]</scope>
    <source>
        <strain evidence="2 3">DSM 9173</strain>
    </source>
</reference>
<protein>
    <recommendedName>
        <fullName evidence="4">Lipocalin-like domain-containing protein</fullName>
    </recommendedName>
</protein>
<name>A0ABR6WNF2_9FIRM</name>
<keyword evidence="3" id="KW-1185">Reference proteome</keyword>
<organism evidence="2 3">
    <name type="scientific">Acetobacterium tundrae</name>
    <dbReference type="NCBI Taxonomy" id="132932"/>
    <lineage>
        <taxon>Bacteria</taxon>
        <taxon>Bacillati</taxon>
        <taxon>Bacillota</taxon>
        <taxon>Clostridia</taxon>
        <taxon>Eubacteriales</taxon>
        <taxon>Eubacteriaceae</taxon>
        <taxon>Acetobacterium</taxon>
    </lineage>
</organism>
<evidence type="ECO:0000313" key="2">
    <source>
        <dbReference type="EMBL" id="MBC3798023.1"/>
    </source>
</evidence>
<dbReference type="Proteomes" id="UP000653358">
    <property type="component" value="Unassembled WGS sequence"/>
</dbReference>
<feature type="chain" id="PRO_5046657143" description="Lipocalin-like domain-containing protein" evidence="1">
    <location>
        <begin position="25"/>
        <end position="221"/>
    </location>
</feature>
<dbReference type="RefSeq" id="WP_148603664.1">
    <property type="nucleotide sequence ID" value="NZ_RXYB01000010.1"/>
</dbReference>
<gene>
    <name evidence="2" type="ORF">GH807_13320</name>
</gene>
<evidence type="ECO:0000313" key="3">
    <source>
        <dbReference type="Proteomes" id="UP000653358"/>
    </source>
</evidence>